<evidence type="ECO:0000256" key="2">
    <source>
        <dbReference type="ARBA" id="ARBA00022448"/>
    </source>
</evidence>
<dbReference type="RefSeq" id="WP_176239507.1">
    <property type="nucleotide sequence ID" value="NZ_AP024412.1"/>
</dbReference>
<dbReference type="CDD" id="cd06261">
    <property type="entry name" value="TM_PBP2"/>
    <property type="match status" value="1"/>
</dbReference>
<dbReference type="EMBL" id="AP024412">
    <property type="protein sequence ID" value="BCR36866.1"/>
    <property type="molecule type" value="Genomic_DNA"/>
</dbReference>
<keyword evidence="5 7" id="KW-1133">Transmembrane helix</keyword>
<name>A0A7U9XVX9_9MOLU</name>
<dbReference type="Pfam" id="PF00528">
    <property type="entry name" value="BPD_transp_1"/>
    <property type="match status" value="1"/>
</dbReference>
<dbReference type="PANTHER" id="PTHR43744">
    <property type="entry name" value="ABC TRANSPORTER PERMEASE PROTEIN MG189-RELATED-RELATED"/>
    <property type="match status" value="1"/>
</dbReference>
<feature type="transmembrane region" description="Helical" evidence="7">
    <location>
        <begin position="379"/>
        <end position="401"/>
    </location>
</feature>
<keyword evidence="6 7" id="KW-0472">Membrane</keyword>
<dbReference type="InterPro" id="IPR035906">
    <property type="entry name" value="MetI-like_sf"/>
</dbReference>
<evidence type="ECO:0000256" key="5">
    <source>
        <dbReference type="ARBA" id="ARBA00022989"/>
    </source>
</evidence>
<dbReference type="PANTHER" id="PTHR43744:SF12">
    <property type="entry name" value="ABC TRANSPORTER PERMEASE PROTEIN MG189-RELATED"/>
    <property type="match status" value="1"/>
</dbReference>
<evidence type="ECO:0000256" key="3">
    <source>
        <dbReference type="ARBA" id="ARBA00022475"/>
    </source>
</evidence>
<dbReference type="GO" id="GO:0055085">
    <property type="term" value="P:transmembrane transport"/>
    <property type="evidence" value="ECO:0007669"/>
    <property type="project" value="InterPro"/>
</dbReference>
<evidence type="ECO:0000256" key="7">
    <source>
        <dbReference type="RuleBase" id="RU363032"/>
    </source>
</evidence>
<dbReference type="Proteomes" id="UP000620133">
    <property type="component" value="Chromosome"/>
</dbReference>
<evidence type="ECO:0000313" key="9">
    <source>
        <dbReference type="Proteomes" id="UP000620133"/>
    </source>
</evidence>
<evidence type="ECO:0000256" key="1">
    <source>
        <dbReference type="ARBA" id="ARBA00004651"/>
    </source>
</evidence>
<feature type="transmembrane region" description="Helical" evidence="7">
    <location>
        <begin position="436"/>
        <end position="457"/>
    </location>
</feature>
<dbReference type="AlphaFoldDB" id="A0A7U9XVX9"/>
<dbReference type="InterPro" id="IPR000515">
    <property type="entry name" value="MetI-like"/>
</dbReference>
<keyword evidence="3" id="KW-1003">Cell membrane</keyword>
<dbReference type="PROSITE" id="PS50928">
    <property type="entry name" value="ABC_TM1"/>
    <property type="match status" value="1"/>
</dbReference>
<feature type="transmembrane region" description="Helical" evidence="7">
    <location>
        <begin position="197"/>
        <end position="218"/>
    </location>
</feature>
<feature type="transmembrane region" description="Helical" evidence="7">
    <location>
        <begin position="296"/>
        <end position="318"/>
    </location>
</feature>
<keyword evidence="2 7" id="KW-0813">Transport</keyword>
<comment type="subcellular location">
    <subcellularLocation>
        <location evidence="1 7">Cell membrane</location>
        <topology evidence="1 7">Multi-pass membrane protein</topology>
    </subcellularLocation>
</comment>
<evidence type="ECO:0000256" key="4">
    <source>
        <dbReference type="ARBA" id="ARBA00022692"/>
    </source>
</evidence>
<evidence type="ECO:0000256" key="6">
    <source>
        <dbReference type="ARBA" id="ARBA00023136"/>
    </source>
</evidence>
<dbReference type="SUPFAM" id="SSF161098">
    <property type="entry name" value="MetI-like"/>
    <property type="match status" value="1"/>
</dbReference>
<keyword evidence="4 7" id="KW-0812">Transmembrane</keyword>
<accession>A0A7U9XVX9</accession>
<dbReference type="KEGG" id="manr:MPAN_017590"/>
<gene>
    <name evidence="8" type="ORF">MPAN_017590</name>
</gene>
<feature type="transmembrane region" description="Helical" evidence="7">
    <location>
        <begin position="260"/>
        <end position="284"/>
    </location>
</feature>
<sequence>MKRITKSIKKLQLIANLIDIVYVVFAFILVSYLFVLLIEPGAITEQVDPGTIYTIFGLEFLQAGVNTIIALLLGYLLVFTPMAFQNMRRYFSKEAIEVDEWSYRTQHLYAVMSLVTLNPFSAVLRYEIGFQMKELVKGYRLKQTLINAWDKLKMFFSGETFRIAKERKERRDEQSESQQDLEKISQRDFILKIVRMVGTYTFLTLMALFIFIPFYWMILTALKTNEELTTALNPRFVIGLGEMQWVNFKLAITRFDFGTYIWNTIRVGVITMLGTVTTTILAAFAFARLNFKGREFIFSILLLTMMIPGELYTITNYVTVSRLGWIDTIAALIFPFMVSVFYIFFLRQSFKQIPDTLYQAARVDGCGDFKYLTRVMIPIAKPTIITIIILSAIGAWDAYIWPQLVTRSQDNWLISVALRGTSFTTDSGASDARPVYNIQLAATALVTVPLIILFFSLKKFIISGVGRSGTKG</sequence>
<reference evidence="8" key="1">
    <citation type="submission" date="2021-01" db="EMBL/GenBank/DDBJ databases">
        <title>Draft genome sequence of Acholeplasmataceae bacterium strain Mahy22.</title>
        <authorList>
            <person name="Watanabe M."/>
            <person name="Kojima H."/>
            <person name="Fukui M."/>
        </authorList>
    </citation>
    <scope>NUCLEOTIDE SEQUENCE</scope>
    <source>
        <strain evidence="8">Mahy22</strain>
    </source>
</reference>
<dbReference type="Gene3D" id="1.10.3720.10">
    <property type="entry name" value="MetI-like"/>
    <property type="match status" value="1"/>
</dbReference>
<evidence type="ECO:0000313" key="8">
    <source>
        <dbReference type="EMBL" id="BCR36866.1"/>
    </source>
</evidence>
<feature type="transmembrane region" description="Helical" evidence="7">
    <location>
        <begin position="20"/>
        <end position="43"/>
    </location>
</feature>
<organism evidence="8 9">
    <name type="scientific">Mariniplasma anaerobium</name>
    <dbReference type="NCBI Taxonomy" id="2735436"/>
    <lineage>
        <taxon>Bacteria</taxon>
        <taxon>Bacillati</taxon>
        <taxon>Mycoplasmatota</taxon>
        <taxon>Mollicutes</taxon>
        <taxon>Acholeplasmatales</taxon>
        <taxon>Acholeplasmataceae</taxon>
        <taxon>Mariniplasma</taxon>
    </lineage>
</organism>
<protein>
    <submittedName>
        <fullName evidence="8">Uncharacterized protein</fullName>
    </submittedName>
</protein>
<feature type="transmembrane region" description="Helical" evidence="7">
    <location>
        <begin position="324"/>
        <end position="345"/>
    </location>
</feature>
<dbReference type="GO" id="GO:0005886">
    <property type="term" value="C:plasma membrane"/>
    <property type="evidence" value="ECO:0007669"/>
    <property type="project" value="UniProtKB-SubCell"/>
</dbReference>
<comment type="similarity">
    <text evidence="7">Belongs to the binding-protein-dependent transport system permease family.</text>
</comment>
<feature type="transmembrane region" description="Helical" evidence="7">
    <location>
        <begin position="63"/>
        <end position="84"/>
    </location>
</feature>
<keyword evidence="9" id="KW-1185">Reference proteome</keyword>
<proteinExistence type="inferred from homology"/>